<sequence>MTPPTVRLALVLNGGISLAVWMAGVVKELDLAARATSGRTGGLSAAEIEYCKEWRRICAGRRLEIDVIAGTSAGGLNGTLLATSQALSSSLPDLKTMWRTSAKIEAGHLLPPDESTSSILDGQYFADTAAATLDLISGAATTASNDAAPPAQVPSSPTTLFVTSTALGEQYRDYEDSYGRHFDAADHRRVYRFRSHAPDGGNEFDTSFASLARAARASAGYPVAFAPVEETDELRSLNRRVDGRPAWLIDGGVLDNSPFEPVLDEVLRRHVDTAVERIIAYIVPSNGSLHEGGAAAPPSPGPAPAWTEVLKAALGFRSESDFRGDIETLAGVLAESDAQRGASARVVRSVLRGGAGGLGSALAVAEEALYPLYVAEEPARDRAALVGRVARRTGRTRIEPSPEPPQVGPDAGDVPLPEALGVLGHAASERMVRLLLADIRERLEQSPPSEGLTTAASTVSEALSTLVVCREAMEDELLSEEAATDPEGAAQAALDARVTERNTLLEGALDAYSNTVEADRAAVGRVVRATEIVMQAVSPRTRPAPPPFRLLRIGPDTPSPLAPGSALWGQKKLFGTALGHFGAFGEESWRDWDYTWGRLDAAANLADVLGADPDDIEVLQDRIRTAEGVEDIDTRLEEVVALEDAELRQLFAARGRLDGLLGSASRFLRAEHPGQPALLATIAPWVGSMIRPRPLPRLSWVLPGTLVRRWIRSQFQ</sequence>
<gene>
    <name evidence="6" type="ORF">WCD58_14720</name>
</gene>
<keyword evidence="7" id="KW-1185">Reference proteome</keyword>
<dbReference type="Pfam" id="PF11856">
    <property type="entry name" value="DUF3376"/>
    <property type="match status" value="1"/>
</dbReference>
<protein>
    <submittedName>
        <fullName evidence="6">DUF3376 domain-containing protein</fullName>
    </submittedName>
</protein>
<proteinExistence type="predicted"/>
<feature type="active site" description="Proton acceptor" evidence="4">
    <location>
        <position position="250"/>
    </location>
</feature>
<feature type="short sequence motif" description="GXSXG" evidence="4">
    <location>
        <begin position="70"/>
        <end position="74"/>
    </location>
</feature>
<keyword evidence="1 4" id="KW-0378">Hydrolase</keyword>
<organism evidence="6 7">
    <name type="scientific">Actinomycetospora flava</name>
    <dbReference type="NCBI Taxonomy" id="3129232"/>
    <lineage>
        <taxon>Bacteria</taxon>
        <taxon>Bacillati</taxon>
        <taxon>Actinomycetota</taxon>
        <taxon>Actinomycetes</taxon>
        <taxon>Pseudonocardiales</taxon>
        <taxon>Pseudonocardiaceae</taxon>
        <taxon>Actinomycetospora</taxon>
    </lineage>
</organism>
<evidence type="ECO:0000256" key="2">
    <source>
        <dbReference type="ARBA" id="ARBA00022963"/>
    </source>
</evidence>
<feature type="short sequence motif" description="DGA/G" evidence="4">
    <location>
        <begin position="250"/>
        <end position="252"/>
    </location>
</feature>
<keyword evidence="2 4" id="KW-0442">Lipid degradation</keyword>
<dbReference type="SUPFAM" id="SSF52151">
    <property type="entry name" value="FabD/lysophospholipase-like"/>
    <property type="match status" value="1"/>
</dbReference>
<evidence type="ECO:0000313" key="7">
    <source>
        <dbReference type="Proteomes" id="UP001369736"/>
    </source>
</evidence>
<comment type="caution">
    <text evidence="4">Lacks conserved residue(s) required for the propagation of feature annotation.</text>
</comment>
<name>A0ABU8M5V3_9PSEU</name>
<dbReference type="InterPro" id="IPR050301">
    <property type="entry name" value="NTE"/>
</dbReference>
<accession>A0ABU8M5V3</accession>
<evidence type="ECO:0000313" key="6">
    <source>
        <dbReference type="EMBL" id="MEJ2862422.1"/>
    </source>
</evidence>
<dbReference type="PANTHER" id="PTHR14226:SF29">
    <property type="entry name" value="NEUROPATHY TARGET ESTERASE SWS"/>
    <property type="match status" value="1"/>
</dbReference>
<feature type="active site" description="Nucleophile" evidence="4">
    <location>
        <position position="72"/>
    </location>
</feature>
<dbReference type="InterPro" id="IPR024282">
    <property type="entry name" value="DUF3376"/>
</dbReference>
<dbReference type="Pfam" id="PF01734">
    <property type="entry name" value="Patatin"/>
    <property type="match status" value="1"/>
</dbReference>
<reference evidence="6 7" key="1">
    <citation type="submission" date="2024-03" db="EMBL/GenBank/DDBJ databases">
        <title>Actinomycetospora sp. OC33-EN07, a novel actinomycete isolated from wild orchid (Aerides multiflora).</title>
        <authorList>
            <person name="Suriyachadkun C."/>
        </authorList>
    </citation>
    <scope>NUCLEOTIDE SEQUENCE [LARGE SCALE GENOMIC DNA]</scope>
    <source>
        <strain evidence="6 7">OC33-EN07</strain>
    </source>
</reference>
<evidence type="ECO:0000259" key="5">
    <source>
        <dbReference type="PROSITE" id="PS51635"/>
    </source>
</evidence>
<dbReference type="RefSeq" id="WP_337703796.1">
    <property type="nucleotide sequence ID" value="NZ_JBBEGM010000005.1"/>
</dbReference>
<keyword evidence="3 4" id="KW-0443">Lipid metabolism</keyword>
<dbReference type="PANTHER" id="PTHR14226">
    <property type="entry name" value="NEUROPATHY TARGET ESTERASE/SWISS CHEESE D.MELANOGASTER"/>
    <property type="match status" value="1"/>
</dbReference>
<evidence type="ECO:0000256" key="1">
    <source>
        <dbReference type="ARBA" id="ARBA00022801"/>
    </source>
</evidence>
<feature type="domain" description="PNPLA" evidence="5">
    <location>
        <begin position="10"/>
        <end position="263"/>
    </location>
</feature>
<dbReference type="PROSITE" id="PS51635">
    <property type="entry name" value="PNPLA"/>
    <property type="match status" value="1"/>
</dbReference>
<evidence type="ECO:0000256" key="3">
    <source>
        <dbReference type="ARBA" id="ARBA00023098"/>
    </source>
</evidence>
<dbReference type="InterPro" id="IPR002641">
    <property type="entry name" value="PNPLA_dom"/>
</dbReference>
<evidence type="ECO:0000256" key="4">
    <source>
        <dbReference type="PROSITE-ProRule" id="PRU01161"/>
    </source>
</evidence>
<dbReference type="InterPro" id="IPR016035">
    <property type="entry name" value="Acyl_Trfase/lysoPLipase"/>
</dbReference>
<dbReference type="Gene3D" id="3.40.1090.10">
    <property type="entry name" value="Cytosolic phospholipase A2 catalytic domain"/>
    <property type="match status" value="2"/>
</dbReference>
<dbReference type="Proteomes" id="UP001369736">
    <property type="component" value="Unassembled WGS sequence"/>
</dbReference>
<comment type="caution">
    <text evidence="6">The sequence shown here is derived from an EMBL/GenBank/DDBJ whole genome shotgun (WGS) entry which is preliminary data.</text>
</comment>
<dbReference type="EMBL" id="JBBEGM010000005">
    <property type="protein sequence ID" value="MEJ2862422.1"/>
    <property type="molecule type" value="Genomic_DNA"/>
</dbReference>